<accession>A0A0E9X0X8</accession>
<organism evidence="1">
    <name type="scientific">Anguilla anguilla</name>
    <name type="common">European freshwater eel</name>
    <name type="synonym">Muraena anguilla</name>
    <dbReference type="NCBI Taxonomy" id="7936"/>
    <lineage>
        <taxon>Eukaryota</taxon>
        <taxon>Metazoa</taxon>
        <taxon>Chordata</taxon>
        <taxon>Craniata</taxon>
        <taxon>Vertebrata</taxon>
        <taxon>Euteleostomi</taxon>
        <taxon>Actinopterygii</taxon>
        <taxon>Neopterygii</taxon>
        <taxon>Teleostei</taxon>
        <taxon>Anguilliformes</taxon>
        <taxon>Anguillidae</taxon>
        <taxon>Anguilla</taxon>
    </lineage>
</organism>
<dbReference type="AlphaFoldDB" id="A0A0E9X0X8"/>
<proteinExistence type="predicted"/>
<dbReference type="EMBL" id="GBXM01012456">
    <property type="protein sequence ID" value="JAH96121.1"/>
    <property type="molecule type" value="Transcribed_RNA"/>
</dbReference>
<evidence type="ECO:0000313" key="1">
    <source>
        <dbReference type="EMBL" id="JAH96121.1"/>
    </source>
</evidence>
<name>A0A0E9X0X8_ANGAN</name>
<sequence length="74" mass="8446">MKNTLLRSCFKIAYLCHLYLKSEMPLLNTVEQCCWISGTLASKSLFLKRTISVLRGLEIWYIPGGGKQETSHPK</sequence>
<reference evidence="1" key="2">
    <citation type="journal article" date="2015" name="Fish Shellfish Immunol.">
        <title>Early steps in the European eel (Anguilla anguilla)-Vibrio vulnificus interaction in the gills: Role of the RtxA13 toxin.</title>
        <authorList>
            <person name="Callol A."/>
            <person name="Pajuelo D."/>
            <person name="Ebbesson L."/>
            <person name="Teles M."/>
            <person name="MacKenzie S."/>
            <person name="Amaro C."/>
        </authorList>
    </citation>
    <scope>NUCLEOTIDE SEQUENCE</scope>
</reference>
<protein>
    <submittedName>
        <fullName evidence="1">Uncharacterized protein</fullName>
    </submittedName>
</protein>
<reference evidence="1" key="1">
    <citation type="submission" date="2014-11" db="EMBL/GenBank/DDBJ databases">
        <authorList>
            <person name="Amaro Gonzalez C."/>
        </authorList>
    </citation>
    <scope>NUCLEOTIDE SEQUENCE</scope>
</reference>